<proteinExistence type="predicted"/>
<comment type="caution">
    <text evidence="4">The sequence shown here is derived from an EMBL/GenBank/DDBJ whole genome shotgun (WGS) entry which is preliminary data.</text>
</comment>
<evidence type="ECO:0000313" key="6">
    <source>
        <dbReference type="Proteomes" id="UP000663864"/>
    </source>
</evidence>
<dbReference type="InterPro" id="IPR032379">
    <property type="entry name" value="DUF4874"/>
</dbReference>
<keyword evidence="1" id="KW-0732">Signal</keyword>
<dbReference type="InterPro" id="IPR032267">
    <property type="entry name" value="DUF4832"/>
</dbReference>
<feature type="signal peptide" evidence="1">
    <location>
        <begin position="1"/>
        <end position="23"/>
    </location>
</feature>
<dbReference type="EMBL" id="CAJNOT010000183">
    <property type="protein sequence ID" value="CAF0883205.1"/>
    <property type="molecule type" value="Genomic_DNA"/>
</dbReference>
<reference evidence="4" key="1">
    <citation type="submission" date="2021-02" db="EMBL/GenBank/DDBJ databases">
        <authorList>
            <person name="Nowell W R."/>
        </authorList>
    </citation>
    <scope>NUCLEOTIDE SEQUENCE</scope>
</reference>
<feature type="chain" id="PRO_5036409660" description="DUF4832 domain-containing protein" evidence="1">
    <location>
        <begin position="24"/>
        <end position="480"/>
    </location>
</feature>
<dbReference type="Proteomes" id="UP000663864">
    <property type="component" value="Unassembled WGS sequence"/>
</dbReference>
<dbReference type="Pfam" id="PF16173">
    <property type="entry name" value="DUF4874"/>
    <property type="match status" value="1"/>
</dbReference>
<evidence type="ECO:0000256" key="1">
    <source>
        <dbReference type="SAM" id="SignalP"/>
    </source>
</evidence>
<evidence type="ECO:0000259" key="2">
    <source>
        <dbReference type="Pfam" id="PF16116"/>
    </source>
</evidence>
<feature type="domain" description="DUF4832" evidence="2">
    <location>
        <begin position="232"/>
        <end position="443"/>
    </location>
</feature>
<name>A0A813YEZ0_9BILA</name>
<dbReference type="AlphaFoldDB" id="A0A813YEZ0"/>
<gene>
    <name evidence="5" type="ORF">JBS370_LOCUS23745</name>
    <name evidence="4" type="ORF">ZHD862_LOCUS6493</name>
</gene>
<evidence type="ECO:0000313" key="4">
    <source>
        <dbReference type="EMBL" id="CAF0883205.1"/>
    </source>
</evidence>
<feature type="domain" description="DUF4874" evidence="3">
    <location>
        <begin position="42"/>
        <end position="208"/>
    </location>
</feature>
<organism evidence="4 6">
    <name type="scientific">Rotaria sordida</name>
    <dbReference type="NCBI Taxonomy" id="392033"/>
    <lineage>
        <taxon>Eukaryota</taxon>
        <taxon>Metazoa</taxon>
        <taxon>Spiralia</taxon>
        <taxon>Gnathifera</taxon>
        <taxon>Rotifera</taxon>
        <taxon>Eurotatoria</taxon>
        <taxon>Bdelloidea</taxon>
        <taxon>Philodinida</taxon>
        <taxon>Philodinidae</taxon>
        <taxon>Rotaria</taxon>
    </lineage>
</organism>
<dbReference type="EMBL" id="CAJOBD010003557">
    <property type="protein sequence ID" value="CAF3954867.1"/>
    <property type="molecule type" value="Genomic_DNA"/>
</dbReference>
<protein>
    <recommendedName>
        <fullName evidence="7">DUF4832 domain-containing protein</fullName>
    </recommendedName>
</protein>
<evidence type="ECO:0000313" key="5">
    <source>
        <dbReference type="EMBL" id="CAF3954867.1"/>
    </source>
</evidence>
<evidence type="ECO:0000259" key="3">
    <source>
        <dbReference type="Pfam" id="PF16173"/>
    </source>
</evidence>
<accession>A0A813YEZ0</accession>
<evidence type="ECO:0008006" key="7">
    <source>
        <dbReference type="Google" id="ProtNLM"/>
    </source>
</evidence>
<sequence>MKNRQVTLLLFGYLISLWHSTFANEPASATKTFTSSQTLFANPERGWITHRFSNDLYEVNSLRESAEKVSLVLIKIDISAYKNSVHIGQSKLNEIRSALDTCRQQGLKVIMRSAYSWNLVLAPEPKSIETVKTHIMDMKPIYYQYEDIIVAVEMGMFGPWGEMHSSYFSTTNTQLYYPIKTAALQQVHTTYMSALPNTRSVLLRTPYYIRQIFNSNTPLSSAEAYTGTPKARTGYHNDAYLASSDDEGTFSYGWSRAQELAYISQMTRYAFFGGESFGTPNSAYNKAQNAMLESKQQHMTYLHRDYYKPIYNAWGTAGKEEFTRKLGYRFQLKTLSYSKEVAPGGILSFSLKVQNIGFSAMHLTRPVKLILDNGKTGSARITYNTNLSVDPRNWTPEANIISIDRKLRIPANISQGVWQLLLILPDNNTRLQSDVRYTVRFANENIWNTDGTHVLTKDISIQASASGSRTNDKVFQEVTI</sequence>
<dbReference type="Proteomes" id="UP000663836">
    <property type="component" value="Unassembled WGS sequence"/>
</dbReference>
<dbReference type="Pfam" id="PF16116">
    <property type="entry name" value="DUF4832"/>
    <property type="match status" value="1"/>
</dbReference>